<organism evidence="18 19">
    <name type="scientific">Amygdalobacter indicium</name>
    <dbReference type="NCBI Taxonomy" id="3029272"/>
    <lineage>
        <taxon>Bacteria</taxon>
        <taxon>Bacillati</taxon>
        <taxon>Bacillota</taxon>
        <taxon>Clostridia</taxon>
        <taxon>Eubacteriales</taxon>
        <taxon>Oscillospiraceae</taxon>
        <taxon>Amygdalobacter</taxon>
    </lineage>
</organism>
<evidence type="ECO:0000256" key="1">
    <source>
        <dbReference type="ARBA" id="ARBA00001974"/>
    </source>
</evidence>
<feature type="active site" evidence="16">
    <location>
        <position position="233"/>
    </location>
</feature>
<dbReference type="PANTHER" id="PTHR21071:SF4">
    <property type="entry name" value="UDP-N-ACETYLENOLPYRUVOYLGLUCOSAMINE REDUCTASE"/>
    <property type="match status" value="1"/>
</dbReference>
<dbReference type="InterPro" id="IPR011601">
    <property type="entry name" value="MurB_C"/>
</dbReference>
<evidence type="ECO:0000256" key="11">
    <source>
        <dbReference type="ARBA" id="ARBA00022984"/>
    </source>
</evidence>
<evidence type="ECO:0000256" key="15">
    <source>
        <dbReference type="ARBA" id="ARBA00048914"/>
    </source>
</evidence>
<dbReference type="Pfam" id="PF02873">
    <property type="entry name" value="MurB_C"/>
    <property type="match status" value="1"/>
</dbReference>
<evidence type="ECO:0000256" key="7">
    <source>
        <dbReference type="ARBA" id="ARBA00022630"/>
    </source>
</evidence>
<keyword evidence="8 16" id="KW-0274">FAD</keyword>
<evidence type="ECO:0000256" key="13">
    <source>
        <dbReference type="ARBA" id="ARBA00023306"/>
    </source>
</evidence>
<keyword evidence="19" id="KW-1185">Reference proteome</keyword>
<keyword evidence="10 16" id="KW-0133">Cell shape</keyword>
<keyword evidence="9 16" id="KW-0521">NADP</keyword>
<dbReference type="SUPFAM" id="SSF56194">
    <property type="entry name" value="Uridine diphospho-N-Acetylenolpyruvylglucosamine reductase, MurB, C-terminal domain"/>
    <property type="match status" value="1"/>
</dbReference>
<dbReference type="SUPFAM" id="SSF56176">
    <property type="entry name" value="FAD-binding/transporter-associated domain-like"/>
    <property type="match status" value="2"/>
</dbReference>
<accession>A0ABY8C7X3</accession>
<evidence type="ECO:0000313" key="18">
    <source>
        <dbReference type="EMBL" id="WEG35537.1"/>
    </source>
</evidence>
<evidence type="ECO:0000256" key="10">
    <source>
        <dbReference type="ARBA" id="ARBA00022960"/>
    </source>
</evidence>
<keyword evidence="11 16" id="KW-0573">Peptidoglycan synthesis</keyword>
<keyword evidence="7 16" id="KW-0285">Flavoprotein</keyword>
<keyword evidence="5 16" id="KW-0963">Cytoplasm</keyword>
<dbReference type="Gene3D" id="3.30.465.10">
    <property type="match status" value="1"/>
</dbReference>
<evidence type="ECO:0000256" key="3">
    <source>
        <dbReference type="ARBA" id="ARBA00004496"/>
    </source>
</evidence>
<comment type="subcellular location">
    <subcellularLocation>
        <location evidence="3 16">Cytoplasm</location>
    </subcellularLocation>
</comment>
<reference evidence="18 19" key="1">
    <citation type="submission" date="2023-02" db="EMBL/GenBank/DDBJ databases">
        <title>Novel Oscillospiraceae bacterial genomes.</title>
        <authorList>
            <person name="Srinivasan S."/>
            <person name="Austin M.N."/>
            <person name="Fiedler T.L."/>
            <person name="Strenk S.M."/>
            <person name="Agnew K.J."/>
            <person name="Nagana Gowda G.A."/>
            <person name="Raftery D."/>
            <person name="Beamer M.A."/>
            <person name="Achilles S.L."/>
            <person name="Wiesenfeld H.C."/>
            <person name="Fredricks D.N."/>
            <person name="Hillier S.L."/>
        </authorList>
    </citation>
    <scope>NUCLEOTIDE SEQUENCE [LARGE SCALE GENOMIC DNA]</scope>
    <source>
        <strain evidence="18 19">CHIC02 1186E3-8</strain>
    </source>
</reference>
<comment type="catalytic activity">
    <reaction evidence="15 16">
        <text>UDP-N-acetyl-alpha-D-muramate + NADP(+) = UDP-N-acetyl-3-O-(1-carboxyvinyl)-alpha-D-glucosamine + NADPH + H(+)</text>
        <dbReference type="Rhea" id="RHEA:12248"/>
        <dbReference type="ChEBI" id="CHEBI:15378"/>
        <dbReference type="ChEBI" id="CHEBI:57783"/>
        <dbReference type="ChEBI" id="CHEBI:58349"/>
        <dbReference type="ChEBI" id="CHEBI:68483"/>
        <dbReference type="ChEBI" id="CHEBI:70757"/>
        <dbReference type="EC" id="1.3.1.98"/>
    </reaction>
</comment>
<dbReference type="GO" id="GO:0008762">
    <property type="term" value="F:UDP-N-acetylmuramate dehydrogenase activity"/>
    <property type="evidence" value="ECO:0007669"/>
    <property type="project" value="UniProtKB-EC"/>
</dbReference>
<evidence type="ECO:0000256" key="6">
    <source>
        <dbReference type="ARBA" id="ARBA00022618"/>
    </source>
</evidence>
<evidence type="ECO:0000256" key="14">
    <source>
        <dbReference type="ARBA" id="ARBA00023316"/>
    </source>
</evidence>
<evidence type="ECO:0000256" key="4">
    <source>
        <dbReference type="ARBA" id="ARBA00004752"/>
    </source>
</evidence>
<keyword evidence="6 16" id="KW-0132">Cell division</keyword>
<dbReference type="HAMAP" id="MF_00037">
    <property type="entry name" value="MurB"/>
    <property type="match status" value="1"/>
</dbReference>
<dbReference type="InterPro" id="IPR036635">
    <property type="entry name" value="MurB_C_sf"/>
</dbReference>
<comment type="cofactor">
    <cofactor evidence="1 16">
        <name>FAD</name>
        <dbReference type="ChEBI" id="CHEBI:57692"/>
    </cofactor>
</comment>
<comment type="function">
    <text evidence="2 16">Cell wall formation.</text>
</comment>
<dbReference type="NCBIfam" id="NF010480">
    <property type="entry name" value="PRK13905.1"/>
    <property type="match status" value="1"/>
</dbReference>
<keyword evidence="12 16" id="KW-0560">Oxidoreductase</keyword>
<evidence type="ECO:0000256" key="9">
    <source>
        <dbReference type="ARBA" id="ARBA00022857"/>
    </source>
</evidence>
<name>A0ABY8C7X3_9FIRM</name>
<dbReference type="InterPro" id="IPR003170">
    <property type="entry name" value="MurB"/>
</dbReference>
<evidence type="ECO:0000259" key="17">
    <source>
        <dbReference type="PROSITE" id="PS51387"/>
    </source>
</evidence>
<sequence length="371" mass="41276">MSLFQQEIAALQTATEQRAMFNQAREQAAFPKLVAAFPAIRRQVPLKPYCNFAVGGQAALFYEVTSESELMRLYRFLRTEQLNLPIVLLGQGCNLLLSDNGVNALVIYLGARFAKTALSPDYRTWDYPYIEEIQRHEALQGKEHLSEEEWQNYALIHVQAGQTLKRTVQLAAQNSYSGLEFACGIPGTVGGTTYMNAGAYGGTVADCLLGVRYLSPDCNIIELRPGYLDLQYRSSYFMIPAMQGAVILGVTYLVQKANKQDIAAVIKDLTIKRESLQPLNYPSAGSIFKRPEGYYAGKLISDAKLKGFRIGGAMVSDLHAGFIVNVATDCQSRDICRLIHKIQKTVQSLYGVTLATEVRYIGDFTEQDFED</sequence>
<dbReference type="EMBL" id="CP118868">
    <property type="protein sequence ID" value="WEG35537.1"/>
    <property type="molecule type" value="Genomic_DNA"/>
</dbReference>
<protein>
    <recommendedName>
        <fullName evidence="16">UDP-N-acetylenolpyruvoylglucosamine reductase</fullName>
        <ecNumber evidence="16">1.3.1.98</ecNumber>
    </recommendedName>
    <alternativeName>
        <fullName evidence="16">UDP-N-acetylmuramate dehydrogenase</fullName>
    </alternativeName>
</protein>
<dbReference type="NCBIfam" id="TIGR00179">
    <property type="entry name" value="murB"/>
    <property type="match status" value="1"/>
</dbReference>
<feature type="active site" description="Proton donor" evidence="16">
    <location>
        <position position="286"/>
    </location>
</feature>
<dbReference type="InterPro" id="IPR016167">
    <property type="entry name" value="FAD-bd_PCMH_sub1"/>
</dbReference>
<comment type="pathway">
    <text evidence="4 16">Cell wall biogenesis; peptidoglycan biosynthesis.</text>
</comment>
<dbReference type="InterPro" id="IPR006094">
    <property type="entry name" value="Oxid_FAD_bind_N"/>
</dbReference>
<feature type="domain" description="FAD-binding PCMH-type" evidence="17">
    <location>
        <begin position="54"/>
        <end position="257"/>
    </location>
</feature>
<feature type="active site" evidence="16">
    <location>
        <position position="357"/>
    </location>
</feature>
<dbReference type="RefSeq" id="WP_315571658.1">
    <property type="nucleotide sequence ID" value="NZ_CP118868.1"/>
</dbReference>
<gene>
    <name evidence="16 18" type="primary">murB</name>
    <name evidence="18" type="ORF">PYS61_06330</name>
</gene>
<keyword evidence="13 16" id="KW-0131">Cell cycle</keyword>
<dbReference type="Gene3D" id="3.90.78.10">
    <property type="entry name" value="UDP-N-acetylenolpyruvoylglucosamine reductase, C-terminal domain"/>
    <property type="match status" value="1"/>
</dbReference>
<dbReference type="InterPro" id="IPR036318">
    <property type="entry name" value="FAD-bd_PCMH-like_sf"/>
</dbReference>
<dbReference type="Pfam" id="PF01565">
    <property type="entry name" value="FAD_binding_4"/>
    <property type="match status" value="1"/>
</dbReference>
<evidence type="ECO:0000256" key="12">
    <source>
        <dbReference type="ARBA" id="ARBA00023002"/>
    </source>
</evidence>
<dbReference type="InterPro" id="IPR016169">
    <property type="entry name" value="FAD-bd_PCMH_sub2"/>
</dbReference>
<dbReference type="InterPro" id="IPR016166">
    <property type="entry name" value="FAD-bd_PCMH"/>
</dbReference>
<dbReference type="Proteomes" id="UP001220478">
    <property type="component" value="Chromosome"/>
</dbReference>
<evidence type="ECO:0000256" key="2">
    <source>
        <dbReference type="ARBA" id="ARBA00003921"/>
    </source>
</evidence>
<evidence type="ECO:0000256" key="5">
    <source>
        <dbReference type="ARBA" id="ARBA00022490"/>
    </source>
</evidence>
<dbReference type="PANTHER" id="PTHR21071">
    <property type="entry name" value="UDP-N-ACETYLENOLPYRUVOYLGLUCOSAMINE REDUCTASE"/>
    <property type="match status" value="1"/>
</dbReference>
<dbReference type="Gene3D" id="3.30.43.10">
    <property type="entry name" value="Uridine Diphospho-n-acetylenolpyruvylglucosamine Reductase, domain 2"/>
    <property type="match status" value="1"/>
</dbReference>
<dbReference type="PROSITE" id="PS51387">
    <property type="entry name" value="FAD_PCMH"/>
    <property type="match status" value="1"/>
</dbReference>
<dbReference type="EC" id="1.3.1.98" evidence="16"/>
<evidence type="ECO:0000256" key="16">
    <source>
        <dbReference type="HAMAP-Rule" id="MF_00037"/>
    </source>
</evidence>
<proteinExistence type="inferred from homology"/>
<evidence type="ECO:0000256" key="8">
    <source>
        <dbReference type="ARBA" id="ARBA00022827"/>
    </source>
</evidence>
<keyword evidence="14 16" id="KW-0961">Cell wall biogenesis/degradation</keyword>
<comment type="similarity">
    <text evidence="16">Belongs to the MurB family.</text>
</comment>
<evidence type="ECO:0000313" key="19">
    <source>
        <dbReference type="Proteomes" id="UP001220478"/>
    </source>
</evidence>